<dbReference type="InterPro" id="IPR000515">
    <property type="entry name" value="MetI-like"/>
</dbReference>
<organism evidence="11 12">
    <name type="scientific">Ramlibacter alkalitolerans</name>
    <dbReference type="NCBI Taxonomy" id="2039631"/>
    <lineage>
        <taxon>Bacteria</taxon>
        <taxon>Pseudomonadati</taxon>
        <taxon>Pseudomonadota</taxon>
        <taxon>Betaproteobacteria</taxon>
        <taxon>Burkholderiales</taxon>
        <taxon>Comamonadaceae</taxon>
        <taxon>Ramlibacter</taxon>
    </lineage>
</organism>
<evidence type="ECO:0000259" key="10">
    <source>
        <dbReference type="PROSITE" id="PS50928"/>
    </source>
</evidence>
<evidence type="ECO:0000256" key="7">
    <source>
        <dbReference type="ARBA" id="ARBA00022989"/>
    </source>
</evidence>
<dbReference type="InterPro" id="IPR010065">
    <property type="entry name" value="AA_ABC_transptr_permease_3TM"/>
</dbReference>
<dbReference type="InterPro" id="IPR035906">
    <property type="entry name" value="MetI-like_sf"/>
</dbReference>
<dbReference type="PANTHER" id="PTHR30614">
    <property type="entry name" value="MEMBRANE COMPONENT OF AMINO ACID ABC TRANSPORTER"/>
    <property type="match status" value="1"/>
</dbReference>
<evidence type="ECO:0000256" key="3">
    <source>
        <dbReference type="ARBA" id="ARBA00022448"/>
    </source>
</evidence>
<keyword evidence="4" id="KW-1003">Cell membrane</keyword>
<comment type="subcellular location">
    <subcellularLocation>
        <location evidence="1">Cell inner membrane</location>
        <topology evidence="1">Multi-pass membrane protein</topology>
    </subcellularLocation>
    <subcellularLocation>
        <location evidence="9">Cell membrane</location>
        <topology evidence="9">Multi-pass membrane protein</topology>
    </subcellularLocation>
</comment>
<feature type="transmembrane region" description="Helical" evidence="9">
    <location>
        <begin position="74"/>
        <end position="107"/>
    </location>
</feature>
<gene>
    <name evidence="11" type="ORF">JI746_18925</name>
</gene>
<dbReference type="EMBL" id="JAEQND010000010">
    <property type="protein sequence ID" value="MBL0427197.1"/>
    <property type="molecule type" value="Genomic_DNA"/>
</dbReference>
<dbReference type="NCBIfam" id="TIGR01726">
    <property type="entry name" value="HEQRo_perm_3TM"/>
    <property type="match status" value="1"/>
</dbReference>
<dbReference type="InterPro" id="IPR043429">
    <property type="entry name" value="ArtM/GltK/GlnP/TcyL/YhdX-like"/>
</dbReference>
<feature type="transmembrane region" description="Helical" evidence="9">
    <location>
        <begin position="12"/>
        <end position="31"/>
    </location>
</feature>
<keyword evidence="5 9" id="KW-0812">Transmembrane</keyword>
<keyword evidence="8 9" id="KW-0472">Membrane</keyword>
<feature type="transmembrane region" description="Helical" evidence="9">
    <location>
        <begin position="127"/>
        <end position="146"/>
    </location>
</feature>
<evidence type="ECO:0000256" key="9">
    <source>
        <dbReference type="RuleBase" id="RU363032"/>
    </source>
</evidence>
<keyword evidence="3 9" id="KW-0813">Transport</keyword>
<feature type="transmembrane region" description="Helical" evidence="9">
    <location>
        <begin position="296"/>
        <end position="318"/>
    </location>
</feature>
<feature type="domain" description="ABC transmembrane type-1" evidence="10">
    <location>
        <begin position="79"/>
        <end position="315"/>
    </location>
</feature>
<dbReference type="RefSeq" id="WP_201691812.1">
    <property type="nucleotide sequence ID" value="NZ_JAEQND010000010.1"/>
</dbReference>
<name>A0ABS1JSJ0_9BURK</name>
<dbReference type="Proteomes" id="UP000622707">
    <property type="component" value="Unassembled WGS sequence"/>
</dbReference>
<evidence type="ECO:0000256" key="5">
    <source>
        <dbReference type="ARBA" id="ARBA00022692"/>
    </source>
</evidence>
<evidence type="ECO:0000313" key="12">
    <source>
        <dbReference type="Proteomes" id="UP000622707"/>
    </source>
</evidence>
<comment type="similarity">
    <text evidence="2">Belongs to the binding-protein-dependent transport system permease family. HisMQ subfamily.</text>
</comment>
<evidence type="ECO:0000256" key="2">
    <source>
        <dbReference type="ARBA" id="ARBA00010072"/>
    </source>
</evidence>
<evidence type="ECO:0000256" key="1">
    <source>
        <dbReference type="ARBA" id="ARBA00004429"/>
    </source>
</evidence>
<reference evidence="11 12" key="1">
    <citation type="journal article" date="2017" name="Int. J. Syst. Evol. Microbiol.">
        <title>Ramlibacter alkalitolerans sp. nov., alkali-tolerant bacterium isolated from soil of ginseng.</title>
        <authorList>
            <person name="Lee D.H."/>
            <person name="Cha C.J."/>
        </authorList>
    </citation>
    <scope>NUCLEOTIDE SEQUENCE [LARGE SCALE GENOMIC DNA]</scope>
    <source>
        <strain evidence="11 12">KACC 19305</strain>
    </source>
</reference>
<evidence type="ECO:0000256" key="4">
    <source>
        <dbReference type="ARBA" id="ARBA00022475"/>
    </source>
</evidence>
<comment type="caution">
    <text evidence="11">The sequence shown here is derived from an EMBL/GenBank/DDBJ whole genome shotgun (WGS) entry which is preliminary data.</text>
</comment>
<dbReference type="Pfam" id="PF00528">
    <property type="entry name" value="BPD_transp_1"/>
    <property type="match status" value="1"/>
</dbReference>
<evidence type="ECO:0000256" key="8">
    <source>
        <dbReference type="ARBA" id="ARBA00023136"/>
    </source>
</evidence>
<evidence type="ECO:0000256" key="6">
    <source>
        <dbReference type="ARBA" id="ARBA00022970"/>
    </source>
</evidence>
<proteinExistence type="inferred from homology"/>
<keyword evidence="6" id="KW-0029">Amino-acid transport</keyword>
<keyword evidence="7 9" id="KW-1133">Transmembrane helix</keyword>
<dbReference type="SUPFAM" id="SSF161098">
    <property type="entry name" value="MetI-like"/>
    <property type="match status" value="1"/>
</dbReference>
<dbReference type="PANTHER" id="PTHR30614:SF37">
    <property type="entry name" value="AMINO-ACID ABC TRANSPORTER PERMEASE PROTEIN YHDX-RELATED"/>
    <property type="match status" value="1"/>
</dbReference>
<dbReference type="CDD" id="cd06261">
    <property type="entry name" value="TM_PBP2"/>
    <property type="match status" value="1"/>
</dbReference>
<evidence type="ECO:0000313" key="11">
    <source>
        <dbReference type="EMBL" id="MBL0427197.1"/>
    </source>
</evidence>
<dbReference type="Gene3D" id="1.10.3720.10">
    <property type="entry name" value="MetI-like"/>
    <property type="match status" value="1"/>
</dbReference>
<accession>A0ABS1JSJ0</accession>
<feature type="transmembrane region" description="Helical" evidence="9">
    <location>
        <begin position="195"/>
        <end position="216"/>
    </location>
</feature>
<feature type="transmembrane region" description="Helical" evidence="9">
    <location>
        <begin position="228"/>
        <end position="249"/>
    </location>
</feature>
<protein>
    <submittedName>
        <fullName evidence="11">ABC transporter permease subunit</fullName>
    </submittedName>
</protein>
<dbReference type="PROSITE" id="PS50928">
    <property type="entry name" value="ABC_TM1"/>
    <property type="match status" value="1"/>
</dbReference>
<keyword evidence="12" id="KW-1185">Reference proteome</keyword>
<sequence>MSRAVLRERLPGYVGQVLLLAAVAWLAWAGVANFVHNLRQLHIASGFGFLQVQAGFEIAQTPIDFGPGSTYLRAVVVAALNTLIVVALAAALGTAIALAVAFGRLAAQPLLRGACTAWVEVFRNIPLLLQIFFWYFSAMALLPAVADSLQVGDILLNNRGLFLPRLHWDAQGLGLERPVAEGLNVSGGWVLLPELMALTLGLAIYNSAFLAEIFRAGIQSVPRGQSEAAASVGLSGARAALLVVLPQALRLALPPAAGQYQSLAKASSLAAAIGYPDIMQIVGGTVLSQTSQALEAMTLVLLLYAVINLLIALAVNLANGRLLRRQAR</sequence>